<proteinExistence type="predicted"/>
<protein>
    <submittedName>
        <fullName evidence="1">Uncharacterized protein</fullName>
    </submittedName>
</protein>
<dbReference type="EMBL" id="LBMM01012462">
    <property type="protein sequence ID" value="KMQ86212.1"/>
    <property type="molecule type" value="Genomic_DNA"/>
</dbReference>
<name>A0A0J7K758_LASNI</name>
<dbReference type="Proteomes" id="UP000036403">
    <property type="component" value="Unassembled WGS sequence"/>
</dbReference>
<dbReference type="PaxDb" id="67767-A0A0J7K758"/>
<reference evidence="1 2" key="1">
    <citation type="submission" date="2015-04" db="EMBL/GenBank/DDBJ databases">
        <title>Lasius niger genome sequencing.</title>
        <authorList>
            <person name="Konorov E.A."/>
            <person name="Nikitin M.A."/>
            <person name="Kirill M.V."/>
            <person name="Chang P."/>
        </authorList>
    </citation>
    <scope>NUCLEOTIDE SEQUENCE [LARGE SCALE GENOMIC DNA]</scope>
    <source>
        <tissue evidence="1">Whole</tissue>
    </source>
</reference>
<evidence type="ECO:0000313" key="1">
    <source>
        <dbReference type="EMBL" id="KMQ86212.1"/>
    </source>
</evidence>
<dbReference type="AlphaFoldDB" id="A0A0J7K758"/>
<keyword evidence="2" id="KW-1185">Reference proteome</keyword>
<organism evidence="1 2">
    <name type="scientific">Lasius niger</name>
    <name type="common">Black garden ant</name>
    <dbReference type="NCBI Taxonomy" id="67767"/>
    <lineage>
        <taxon>Eukaryota</taxon>
        <taxon>Metazoa</taxon>
        <taxon>Ecdysozoa</taxon>
        <taxon>Arthropoda</taxon>
        <taxon>Hexapoda</taxon>
        <taxon>Insecta</taxon>
        <taxon>Pterygota</taxon>
        <taxon>Neoptera</taxon>
        <taxon>Endopterygota</taxon>
        <taxon>Hymenoptera</taxon>
        <taxon>Apocrita</taxon>
        <taxon>Aculeata</taxon>
        <taxon>Formicoidea</taxon>
        <taxon>Formicidae</taxon>
        <taxon>Formicinae</taxon>
        <taxon>Lasius</taxon>
        <taxon>Lasius</taxon>
    </lineage>
</organism>
<evidence type="ECO:0000313" key="2">
    <source>
        <dbReference type="Proteomes" id="UP000036403"/>
    </source>
</evidence>
<gene>
    <name evidence="1" type="ORF">RF55_14869</name>
</gene>
<accession>A0A0J7K758</accession>
<comment type="caution">
    <text evidence="1">The sequence shown here is derived from an EMBL/GenBank/DDBJ whole genome shotgun (WGS) entry which is preliminary data.</text>
</comment>
<dbReference type="OrthoDB" id="8042916at2759"/>
<sequence length="218" mass="23172">MLHKDSDSCSNTETTITATFPPARTVASEKEITSLSVTSSVCSRSQVLLATAWVTVEPKSEASKNAGLDFRCVDAETYSQAAHIKISPLKEKIPTISVLALILKSLTVYAPKRASIDSNLNHLADLSWADKNPLSADPIDLIVGADLYAELILDGVRKGAIGQPMAQNSVLGWVISGPVSSSTVSAHSAVDQSPAKAIAHHCFQSSFSRTETPEILGR</sequence>